<dbReference type="PANTHER" id="PTHR37820">
    <property type="entry name" value="CELL DIVISION PROTEIN DIVIB"/>
    <property type="match status" value="1"/>
</dbReference>
<keyword evidence="6" id="KW-0472">Membrane</keyword>
<dbReference type="KEGG" id="smf:Smon_0098"/>
<dbReference type="eggNOG" id="COG1589">
    <property type="taxonomic scope" value="Bacteria"/>
</dbReference>
<evidence type="ECO:0000256" key="2">
    <source>
        <dbReference type="ARBA" id="ARBA00022475"/>
    </source>
</evidence>
<evidence type="ECO:0000256" key="4">
    <source>
        <dbReference type="ARBA" id="ARBA00022692"/>
    </source>
</evidence>
<dbReference type="STRING" id="519441.Smon_0098"/>
<proteinExistence type="predicted"/>
<keyword evidence="5" id="KW-1133">Transmembrane helix</keyword>
<evidence type="ECO:0000256" key="1">
    <source>
        <dbReference type="ARBA" id="ARBA00004370"/>
    </source>
</evidence>
<dbReference type="AlphaFoldDB" id="D1AWB8"/>
<evidence type="ECO:0000256" key="6">
    <source>
        <dbReference type="ARBA" id="ARBA00023136"/>
    </source>
</evidence>
<dbReference type="PROSITE" id="PS51779">
    <property type="entry name" value="POTRA"/>
    <property type="match status" value="1"/>
</dbReference>
<evidence type="ECO:0000256" key="5">
    <source>
        <dbReference type="ARBA" id="ARBA00022989"/>
    </source>
</evidence>
<dbReference type="InterPro" id="IPR005548">
    <property type="entry name" value="Cell_div_FtsQ/DivIB_C"/>
</dbReference>
<evidence type="ECO:0000259" key="8">
    <source>
        <dbReference type="PROSITE" id="PS51779"/>
    </source>
</evidence>
<dbReference type="PANTHER" id="PTHR37820:SF1">
    <property type="entry name" value="CELL DIVISION PROTEIN FTSQ"/>
    <property type="match status" value="1"/>
</dbReference>
<dbReference type="InterPro" id="IPR050487">
    <property type="entry name" value="FtsQ_DivIB"/>
</dbReference>
<evidence type="ECO:0000256" key="3">
    <source>
        <dbReference type="ARBA" id="ARBA00022618"/>
    </source>
</evidence>
<feature type="domain" description="POTRA" evidence="8">
    <location>
        <begin position="27"/>
        <end position="95"/>
    </location>
</feature>
<dbReference type="Proteomes" id="UP000002072">
    <property type="component" value="Chromosome"/>
</dbReference>
<keyword evidence="7" id="KW-0131">Cell cycle</keyword>
<reference evidence="9 10" key="1">
    <citation type="journal article" date="2009" name="Stand. Genomic Sci.">
        <title>Complete genome sequence of Streptobacillus moniliformis type strain (9901T).</title>
        <authorList>
            <person name="Nolan M."/>
            <person name="Gronow S."/>
            <person name="Lapidus A."/>
            <person name="Ivanova N."/>
            <person name="Copeland A."/>
            <person name="Lucas S."/>
            <person name="Del Rio T.G."/>
            <person name="Chen F."/>
            <person name="Tice H."/>
            <person name="Pitluck S."/>
            <person name="Cheng J.F."/>
            <person name="Sims D."/>
            <person name="Meincke L."/>
            <person name="Bruce D."/>
            <person name="Goodwin L."/>
            <person name="Brettin T."/>
            <person name="Han C."/>
            <person name="Detter J.C."/>
            <person name="Ovchinikova G."/>
            <person name="Pati A."/>
            <person name="Mavromatis K."/>
            <person name="Mikhailova N."/>
            <person name="Chen A."/>
            <person name="Palaniappan K."/>
            <person name="Land M."/>
            <person name="Hauser L."/>
            <person name="Chang Y.J."/>
            <person name="Jeffries C.D."/>
            <person name="Rohde M."/>
            <person name="Sproer C."/>
            <person name="Goker M."/>
            <person name="Bristow J."/>
            <person name="Eisen J.A."/>
            <person name="Markowitz V."/>
            <person name="Hugenholtz P."/>
            <person name="Kyrpides N.C."/>
            <person name="Klenk H.P."/>
            <person name="Chain P."/>
        </authorList>
    </citation>
    <scope>NUCLEOTIDE SEQUENCE [LARGE SCALE GENOMIC DNA]</scope>
    <source>
        <strain evidence="10">ATCC 14647 / DSM 12112 / NCTC 10651 / 9901</strain>
    </source>
</reference>
<keyword evidence="2" id="KW-1003">Cell membrane</keyword>
<gene>
    <name evidence="9" type="ordered locus">Smon_0098</name>
</gene>
<name>D1AWB8_STRM9</name>
<dbReference type="EMBL" id="CP001779">
    <property type="protein sequence ID" value="ACZ00594.1"/>
    <property type="molecule type" value="Genomic_DNA"/>
</dbReference>
<dbReference type="InterPro" id="IPR034746">
    <property type="entry name" value="POTRA"/>
</dbReference>
<sequence>MKGYIARLLLLIAFVYVVFLFIESDFFLVKNVNVEGNIYLVKEDIASKFDKLKGQSLFLLDLSQMRNKIEEDVRIDRVDISREFPDTININVIEKVPIGIINKNHKYYYIDKNLNIFAYYNEIKDDNLPIIEINEEKFDDLKELLSNILGTKLYHLISEIYSRKEMFVLTLLDGTNVYTNKDIKSKKYELAYKVYSEEIKENDLEYVDVRFKDIVVK</sequence>
<keyword evidence="3" id="KW-0132">Cell division</keyword>
<dbReference type="GO" id="GO:0051301">
    <property type="term" value="P:cell division"/>
    <property type="evidence" value="ECO:0007669"/>
    <property type="project" value="UniProtKB-KW"/>
</dbReference>
<accession>D1AWB8</accession>
<dbReference type="OrthoDB" id="90135at2"/>
<protein>
    <submittedName>
        <fullName evidence="9">Polypeptide-transport-associated domain protein FtsQ-type</fullName>
    </submittedName>
</protein>
<dbReference type="Pfam" id="PF08478">
    <property type="entry name" value="POTRA_1"/>
    <property type="match status" value="1"/>
</dbReference>
<dbReference type="RefSeq" id="WP_012858152.1">
    <property type="nucleotide sequence ID" value="NC_013515.1"/>
</dbReference>
<dbReference type="GeneID" id="29673955"/>
<dbReference type="InterPro" id="IPR013685">
    <property type="entry name" value="POTRA_FtsQ_type"/>
</dbReference>
<keyword evidence="4" id="KW-0812">Transmembrane</keyword>
<dbReference type="Pfam" id="PF03799">
    <property type="entry name" value="FtsQ_DivIB_C"/>
    <property type="match status" value="1"/>
</dbReference>
<dbReference type="Gene3D" id="3.10.20.310">
    <property type="entry name" value="membrane protein fhac"/>
    <property type="match status" value="1"/>
</dbReference>
<dbReference type="HOGENOM" id="CLU_103721_0_0_0"/>
<evidence type="ECO:0000256" key="7">
    <source>
        <dbReference type="ARBA" id="ARBA00023306"/>
    </source>
</evidence>
<evidence type="ECO:0000313" key="10">
    <source>
        <dbReference type="Proteomes" id="UP000002072"/>
    </source>
</evidence>
<keyword evidence="10" id="KW-1185">Reference proteome</keyword>
<comment type="subcellular location">
    <subcellularLocation>
        <location evidence="1">Membrane</location>
    </subcellularLocation>
</comment>
<dbReference type="GO" id="GO:0005886">
    <property type="term" value="C:plasma membrane"/>
    <property type="evidence" value="ECO:0007669"/>
    <property type="project" value="TreeGrafter"/>
</dbReference>
<evidence type="ECO:0000313" key="9">
    <source>
        <dbReference type="EMBL" id="ACZ00594.1"/>
    </source>
</evidence>
<organism evidence="9 10">
    <name type="scientific">Streptobacillus moniliformis (strain ATCC 14647 / DSM 12112 / NCTC 10651 / 9901)</name>
    <dbReference type="NCBI Taxonomy" id="519441"/>
    <lineage>
        <taxon>Bacteria</taxon>
        <taxon>Fusobacteriati</taxon>
        <taxon>Fusobacteriota</taxon>
        <taxon>Fusobacteriia</taxon>
        <taxon>Fusobacteriales</taxon>
        <taxon>Leptotrichiaceae</taxon>
        <taxon>Streptobacillus</taxon>
    </lineage>
</organism>